<keyword evidence="2" id="KW-1185">Reference proteome</keyword>
<name>A0AAV1IC61_9CHLO</name>
<evidence type="ECO:0000313" key="1">
    <source>
        <dbReference type="EMBL" id="CAK0784934.1"/>
    </source>
</evidence>
<dbReference type="AlphaFoldDB" id="A0AAV1IC61"/>
<dbReference type="Proteomes" id="UP001314263">
    <property type="component" value="Unassembled WGS sequence"/>
</dbReference>
<accession>A0AAV1IC61</accession>
<dbReference type="EMBL" id="CAUYUE010000011">
    <property type="protein sequence ID" value="CAK0784934.1"/>
    <property type="molecule type" value="Genomic_DNA"/>
</dbReference>
<comment type="caution">
    <text evidence="1">The sequence shown here is derived from an EMBL/GenBank/DDBJ whole genome shotgun (WGS) entry which is preliminary data.</text>
</comment>
<organism evidence="1 2">
    <name type="scientific">Coccomyxa viridis</name>
    <dbReference type="NCBI Taxonomy" id="1274662"/>
    <lineage>
        <taxon>Eukaryota</taxon>
        <taxon>Viridiplantae</taxon>
        <taxon>Chlorophyta</taxon>
        <taxon>core chlorophytes</taxon>
        <taxon>Trebouxiophyceae</taxon>
        <taxon>Trebouxiophyceae incertae sedis</taxon>
        <taxon>Coccomyxaceae</taxon>
        <taxon>Coccomyxa</taxon>
    </lineage>
</organism>
<protein>
    <submittedName>
        <fullName evidence="1">Uncharacterized protein</fullName>
    </submittedName>
</protein>
<gene>
    <name evidence="1" type="ORF">CVIRNUC_008139</name>
</gene>
<reference evidence="1 2" key="1">
    <citation type="submission" date="2023-10" db="EMBL/GenBank/DDBJ databases">
        <authorList>
            <person name="Maclean D."/>
            <person name="Macfadyen A."/>
        </authorList>
    </citation>
    <scope>NUCLEOTIDE SEQUENCE [LARGE SCALE GENOMIC DNA]</scope>
</reference>
<proteinExistence type="predicted"/>
<sequence>MVMSGLYDMRSACIAFGLRKLQLRASLAEIIDKIQAAQRGMHNLVWWILQRALIEDDSWDVFWHWIQDKTGTHCLPQMNTEPSQCDACNDSFINAMHLYVKKFVPWHQLLEC</sequence>
<evidence type="ECO:0000313" key="2">
    <source>
        <dbReference type="Proteomes" id="UP001314263"/>
    </source>
</evidence>